<keyword evidence="1" id="KW-1185">Reference proteome</keyword>
<dbReference type="RefSeq" id="XP_073802394.1">
    <property type="nucleotide sequence ID" value="XM_073946293.1"/>
</dbReference>
<proteinExistence type="predicted"/>
<reference evidence="2" key="1">
    <citation type="submission" date="2025-08" db="UniProtKB">
        <authorList>
            <consortium name="RefSeq"/>
        </authorList>
    </citation>
    <scope>IDENTIFICATION</scope>
    <source>
        <strain evidence="2">Tuebingen</strain>
        <tissue evidence="2">Fibroblasts and whole tissue</tissue>
    </source>
</reference>
<gene>
    <name evidence="2" type="primary">usp6nl</name>
    <name evidence="2" type="synonym">si:ch211-198d18.2</name>
</gene>
<evidence type="ECO:0000313" key="2">
    <source>
        <dbReference type="RefSeq" id="XP_073802394.1"/>
    </source>
</evidence>
<name>A0AC58J7E9_DANRE</name>
<protein>
    <submittedName>
        <fullName evidence="2">USP6 N-terminal-like protein isoform X4</fullName>
    </submittedName>
</protein>
<accession>A0AC58J7E9</accession>
<organism evidence="1 2">
    <name type="scientific">Danio rerio</name>
    <name type="common">Zebrafish</name>
    <name type="synonym">Brachydanio rerio</name>
    <dbReference type="NCBI Taxonomy" id="7955"/>
    <lineage>
        <taxon>Eukaryota</taxon>
        <taxon>Metazoa</taxon>
        <taxon>Chordata</taxon>
        <taxon>Craniata</taxon>
        <taxon>Vertebrata</taxon>
        <taxon>Euteleostomi</taxon>
        <taxon>Actinopterygii</taxon>
        <taxon>Neopterygii</taxon>
        <taxon>Teleostei</taxon>
        <taxon>Ostariophysi</taxon>
        <taxon>Cypriniformes</taxon>
        <taxon>Danionidae</taxon>
        <taxon>Danioninae</taxon>
        <taxon>Danio</taxon>
    </lineage>
</organism>
<evidence type="ECO:0000313" key="1">
    <source>
        <dbReference type="Proteomes" id="UP000000437"/>
    </source>
</evidence>
<sequence length="403" mass="47833">MQVLQIVKELVSPSRRRAGSRFTASDSEQDAAVKLEQERAEILAKYDKGKEKAEVEPWEETNFELYKAVDRFGFLHEGELVYDIVEEKQKQLEVERTTKWLKMLKSWEKYKNSDKLVRRIYKGIPLQLRGQVWCLLLDIPKIKEEKKDFYEKLKIRARGLSPDVRQIDLDVNRTYRNHIMFMHRYDVKQQDLFHVLTAYSVYNTEVGYCQGMSQITALLLIYMNEEDAFWALVKLLSGQRHTMHGFFVPGFPKLMRFQEHHDRILQKMMPKLKQHLDNQEVYTSLYTMKWFFQCFLDRTPFTLTLRIWDIYILEGERVLTAMSYTILKLHKKTLLKLSMEELVKFLQVTLSNDFFFEDDFVIEQLQNSMSELRRSKLELPPPASAYTSGSGKGGRQPSYKTNR</sequence>
<dbReference type="Proteomes" id="UP000000437">
    <property type="component" value="Chromosome 4"/>
</dbReference>